<proteinExistence type="predicted"/>
<sequence>MDEGNTPALLNLVMEEEEEEEELTGGGGGGELTRSNSAADSSMSAENSGDGLHPSVKRRPDNGSAWTDEMHNKFLDSLEASFVQQLHRSRGLLAWCKAQNRGGKDITQRVPGCVNKASGQFGNSRDDGWKKAVFEKDRPLSYNDAIEIPWIHCQGLAEGSGQNFVDKDCEDRSNLFSLAMRSKTAVGDA</sequence>
<organism evidence="2 3">
    <name type="scientific">Oldenlandia corymbosa var. corymbosa</name>
    <dbReference type="NCBI Taxonomy" id="529605"/>
    <lineage>
        <taxon>Eukaryota</taxon>
        <taxon>Viridiplantae</taxon>
        <taxon>Streptophyta</taxon>
        <taxon>Embryophyta</taxon>
        <taxon>Tracheophyta</taxon>
        <taxon>Spermatophyta</taxon>
        <taxon>Magnoliopsida</taxon>
        <taxon>eudicotyledons</taxon>
        <taxon>Gunneridae</taxon>
        <taxon>Pentapetalae</taxon>
        <taxon>asterids</taxon>
        <taxon>lamiids</taxon>
        <taxon>Gentianales</taxon>
        <taxon>Rubiaceae</taxon>
        <taxon>Rubioideae</taxon>
        <taxon>Spermacoceae</taxon>
        <taxon>Hedyotis-Oldenlandia complex</taxon>
        <taxon>Oldenlandia</taxon>
    </lineage>
</organism>
<feature type="compositionally biased region" description="Polar residues" evidence="1">
    <location>
        <begin position="34"/>
        <end position="47"/>
    </location>
</feature>
<evidence type="ECO:0000313" key="2">
    <source>
        <dbReference type="EMBL" id="CAI9101942.1"/>
    </source>
</evidence>
<keyword evidence="3" id="KW-1185">Reference proteome</keyword>
<dbReference type="EMBL" id="OX459121">
    <property type="protein sequence ID" value="CAI9101942.1"/>
    <property type="molecule type" value="Genomic_DNA"/>
</dbReference>
<dbReference type="GO" id="GO:0042752">
    <property type="term" value="P:regulation of circadian rhythm"/>
    <property type="evidence" value="ECO:0007669"/>
    <property type="project" value="InterPro"/>
</dbReference>
<reference evidence="2" key="1">
    <citation type="submission" date="2023-03" db="EMBL/GenBank/DDBJ databases">
        <authorList>
            <person name="Julca I."/>
        </authorList>
    </citation>
    <scope>NUCLEOTIDE SEQUENCE</scope>
</reference>
<name>A0AAV1D533_OLDCO</name>
<protein>
    <submittedName>
        <fullName evidence="2">OLC1v1000112C1</fullName>
    </submittedName>
</protein>
<feature type="compositionally biased region" description="Acidic residues" evidence="1">
    <location>
        <begin position="14"/>
        <end position="23"/>
    </location>
</feature>
<accession>A0AAV1D533</accession>
<dbReference type="AlphaFoldDB" id="A0AAV1D533"/>
<dbReference type="Proteomes" id="UP001161247">
    <property type="component" value="Chromosome 4"/>
</dbReference>
<dbReference type="PANTHER" id="PTHR33676">
    <property type="entry name" value="COLD REGULATED PROTEIN 27"/>
    <property type="match status" value="1"/>
</dbReference>
<dbReference type="GO" id="GO:0009409">
    <property type="term" value="P:response to cold"/>
    <property type="evidence" value="ECO:0007669"/>
    <property type="project" value="InterPro"/>
</dbReference>
<evidence type="ECO:0000256" key="1">
    <source>
        <dbReference type="SAM" id="MobiDB-lite"/>
    </source>
</evidence>
<gene>
    <name evidence="2" type="ORF">OLC1_LOCUS11400</name>
</gene>
<dbReference type="InterPro" id="IPR044678">
    <property type="entry name" value="COR27/28"/>
</dbReference>
<feature type="region of interest" description="Disordered" evidence="1">
    <location>
        <begin position="1"/>
        <end position="65"/>
    </location>
</feature>
<dbReference type="PANTHER" id="PTHR33676:SF3">
    <property type="entry name" value="COLD-REGULATED PROTEIN 27"/>
    <property type="match status" value="1"/>
</dbReference>
<evidence type="ECO:0000313" key="3">
    <source>
        <dbReference type="Proteomes" id="UP001161247"/>
    </source>
</evidence>